<accession>U3A2X1</accession>
<evidence type="ECO:0000256" key="6">
    <source>
        <dbReference type="ARBA" id="ARBA00022840"/>
    </source>
</evidence>
<dbReference type="CDD" id="cd07961">
    <property type="entry name" value="Anticodon_Ia_Ile_ABEc"/>
    <property type="match status" value="1"/>
</dbReference>
<evidence type="ECO:0000256" key="1">
    <source>
        <dbReference type="ARBA" id="ARBA00022490"/>
    </source>
</evidence>
<dbReference type="GO" id="GO:0006428">
    <property type="term" value="P:isoleucyl-tRNA aminoacylation"/>
    <property type="evidence" value="ECO:0007669"/>
    <property type="project" value="UniProtKB-UniRule"/>
</dbReference>
<comment type="subunit">
    <text evidence="10">Monomer.</text>
</comment>
<dbReference type="Gene3D" id="3.90.740.10">
    <property type="entry name" value="Valyl/Leucyl/Isoleucyl-tRNA synthetase, editing domain"/>
    <property type="match status" value="1"/>
</dbReference>
<evidence type="ECO:0000256" key="3">
    <source>
        <dbReference type="ARBA" id="ARBA00022723"/>
    </source>
</evidence>
<organism evidence="14 15">
    <name type="scientific">Halarchaeum acidiphilum MH1-52-1</name>
    <dbReference type="NCBI Taxonomy" id="1261545"/>
    <lineage>
        <taxon>Archaea</taxon>
        <taxon>Methanobacteriati</taxon>
        <taxon>Methanobacteriota</taxon>
        <taxon>Stenosarchaea group</taxon>
        <taxon>Halobacteria</taxon>
        <taxon>Halobacteriales</taxon>
        <taxon>Halobacteriaceae</taxon>
    </lineage>
</organism>
<dbReference type="SUPFAM" id="SSF52374">
    <property type="entry name" value="Nucleotidylyl transferase"/>
    <property type="match status" value="1"/>
</dbReference>
<comment type="subcellular location">
    <subcellularLocation>
        <location evidence="10">Cytoplasm</location>
    </subcellularLocation>
</comment>
<comment type="domain">
    <text evidence="10">IleRS has two distinct active sites: one for aminoacylation and one for editing. The misactivated valine is translocated from the active site to the editing site, which sterically excludes the correctly activated isoleucine. The single editing site contains two valyl binding pockets, one specific for each substrate (Val-AMP or Val-tRNA(Ile)).</text>
</comment>
<dbReference type="eggNOG" id="arCOG00807">
    <property type="taxonomic scope" value="Archaea"/>
</dbReference>
<dbReference type="GO" id="GO:0005524">
    <property type="term" value="F:ATP binding"/>
    <property type="evidence" value="ECO:0007669"/>
    <property type="project" value="UniProtKB-UniRule"/>
</dbReference>
<feature type="domain" description="Methionyl/Valyl/Leucyl/Isoleucyl-tRNA synthetase anticodon-binding" evidence="13">
    <location>
        <begin position="765"/>
        <end position="915"/>
    </location>
</feature>
<dbReference type="InterPro" id="IPR014729">
    <property type="entry name" value="Rossmann-like_a/b/a_fold"/>
</dbReference>
<evidence type="ECO:0000256" key="10">
    <source>
        <dbReference type="HAMAP-Rule" id="MF_02003"/>
    </source>
</evidence>
<dbReference type="EMBL" id="BATA01000012">
    <property type="protein sequence ID" value="GAD51999.1"/>
    <property type="molecule type" value="Genomic_DNA"/>
</dbReference>
<reference evidence="14 15" key="1">
    <citation type="submission" date="2013-09" db="EMBL/GenBank/DDBJ databases">
        <title>Whole genome sequencing of Halarchaeum acidiphilum strain MH1-52-1.</title>
        <authorList>
            <person name="Shimane Y."/>
            <person name="Minegishi H."/>
            <person name="Nishi S."/>
            <person name="Echigo A."/>
            <person name="Shuto A."/>
            <person name="Konishi M."/>
            <person name="Ito T."/>
            <person name="Ohkuma M."/>
            <person name="Ohta Y."/>
            <person name="Nagano Y."/>
            <person name="Tsubouchi T."/>
            <person name="Mori K."/>
            <person name="Usui K."/>
            <person name="Kamekura M."/>
            <person name="Usami R."/>
            <person name="Takaki Y."/>
            <person name="Hatada Y."/>
        </authorList>
    </citation>
    <scope>NUCLEOTIDE SEQUENCE [LARGE SCALE GENOMIC DNA]</scope>
    <source>
        <strain evidence="14 15">JCM 16109</strain>
    </source>
</reference>
<dbReference type="InterPro" id="IPR013155">
    <property type="entry name" value="M/V/L/I-tRNA-synth_anticd-bd"/>
</dbReference>
<dbReference type="Proteomes" id="UP000016986">
    <property type="component" value="Unassembled WGS sequence"/>
</dbReference>
<name>U3A2X1_9EURY</name>
<dbReference type="NCBIfam" id="TIGR00392">
    <property type="entry name" value="ileS"/>
    <property type="match status" value="1"/>
</dbReference>
<protein>
    <recommendedName>
        <fullName evidence="10">Isoleucine--tRNA ligase</fullName>
        <ecNumber evidence="10">6.1.1.5</ecNumber>
    </recommendedName>
    <alternativeName>
        <fullName evidence="10">Isoleucyl-tRNA synthetase</fullName>
        <shortName evidence="10">IleRS</shortName>
    </alternativeName>
</protein>
<keyword evidence="15" id="KW-1185">Reference proteome</keyword>
<dbReference type="GO" id="GO:0008270">
    <property type="term" value="F:zinc ion binding"/>
    <property type="evidence" value="ECO:0007669"/>
    <property type="project" value="UniProtKB-UniRule"/>
</dbReference>
<dbReference type="GO" id="GO:0004822">
    <property type="term" value="F:isoleucine-tRNA ligase activity"/>
    <property type="evidence" value="ECO:0007669"/>
    <property type="project" value="UniProtKB-UniRule"/>
</dbReference>
<feature type="binding site" evidence="10">
    <location>
        <position position="682"/>
    </location>
    <ligand>
        <name>ATP</name>
        <dbReference type="ChEBI" id="CHEBI:30616"/>
    </ligand>
</feature>
<evidence type="ECO:0000256" key="8">
    <source>
        <dbReference type="ARBA" id="ARBA00023146"/>
    </source>
</evidence>
<dbReference type="PANTHER" id="PTHR42780:SF1">
    <property type="entry name" value="ISOLEUCINE--TRNA LIGASE, CYTOPLASMIC"/>
    <property type="match status" value="1"/>
</dbReference>
<dbReference type="SUPFAM" id="SSF47323">
    <property type="entry name" value="Anticodon-binding domain of a subclass of class I aminoacyl-tRNA synthetases"/>
    <property type="match status" value="1"/>
</dbReference>
<comment type="catalytic activity">
    <reaction evidence="9 10">
        <text>tRNA(Ile) + L-isoleucine + ATP = L-isoleucyl-tRNA(Ile) + AMP + diphosphate</text>
        <dbReference type="Rhea" id="RHEA:11060"/>
        <dbReference type="Rhea" id="RHEA-COMP:9666"/>
        <dbReference type="Rhea" id="RHEA-COMP:9695"/>
        <dbReference type="ChEBI" id="CHEBI:30616"/>
        <dbReference type="ChEBI" id="CHEBI:33019"/>
        <dbReference type="ChEBI" id="CHEBI:58045"/>
        <dbReference type="ChEBI" id="CHEBI:78442"/>
        <dbReference type="ChEBI" id="CHEBI:78528"/>
        <dbReference type="ChEBI" id="CHEBI:456215"/>
        <dbReference type="EC" id="6.1.1.5"/>
    </reaction>
</comment>
<dbReference type="AlphaFoldDB" id="U3A2X1"/>
<keyword evidence="3 10" id="KW-0479">Metal-binding</keyword>
<dbReference type="Pfam" id="PF19302">
    <property type="entry name" value="DUF5915"/>
    <property type="match status" value="1"/>
</dbReference>
<dbReference type="InterPro" id="IPR033709">
    <property type="entry name" value="Anticodon_Ile_ABEc"/>
</dbReference>
<dbReference type="Pfam" id="PF00133">
    <property type="entry name" value="tRNA-synt_1"/>
    <property type="match status" value="1"/>
</dbReference>
<dbReference type="SUPFAM" id="SSF50677">
    <property type="entry name" value="ValRS/IleRS/LeuRS editing domain"/>
    <property type="match status" value="1"/>
</dbReference>
<feature type="domain" description="Aminoacyl-tRNA synthetase class Ia" evidence="12">
    <location>
        <begin position="83"/>
        <end position="719"/>
    </location>
</feature>
<keyword evidence="2 10" id="KW-0436">Ligase</keyword>
<dbReference type="InterPro" id="IPR009008">
    <property type="entry name" value="Val/Leu/Ile-tRNA-synth_edit"/>
</dbReference>
<dbReference type="GO" id="GO:0000049">
    <property type="term" value="F:tRNA binding"/>
    <property type="evidence" value="ECO:0007669"/>
    <property type="project" value="InterPro"/>
</dbReference>
<comment type="cofactor">
    <cofactor evidence="10">
        <name>Zn(2+)</name>
        <dbReference type="ChEBI" id="CHEBI:29105"/>
    </cofactor>
</comment>
<dbReference type="FunFam" id="3.40.50.620:FF:000286">
    <property type="entry name" value="Isoleucine--tRNA ligase"/>
    <property type="match status" value="1"/>
</dbReference>
<dbReference type="EC" id="6.1.1.5" evidence="10"/>
<feature type="short sequence motif" description="'HIGH' region" evidence="10">
    <location>
        <begin position="113"/>
        <end position="123"/>
    </location>
</feature>
<dbReference type="GO" id="GO:0005737">
    <property type="term" value="C:cytoplasm"/>
    <property type="evidence" value="ECO:0007669"/>
    <property type="project" value="UniProtKB-SubCell"/>
</dbReference>
<evidence type="ECO:0000256" key="5">
    <source>
        <dbReference type="ARBA" id="ARBA00022833"/>
    </source>
</evidence>
<feature type="short sequence motif" description="'KMSKS' region" evidence="10">
    <location>
        <begin position="679"/>
        <end position="683"/>
    </location>
</feature>
<evidence type="ECO:0000256" key="4">
    <source>
        <dbReference type="ARBA" id="ARBA00022741"/>
    </source>
</evidence>
<proteinExistence type="inferred from homology"/>
<evidence type="ECO:0000256" key="9">
    <source>
        <dbReference type="ARBA" id="ARBA00048359"/>
    </source>
</evidence>
<dbReference type="InterPro" id="IPR002301">
    <property type="entry name" value="Ile-tRNA-ligase"/>
</dbReference>
<keyword evidence="5 10" id="KW-0862">Zinc</keyword>
<dbReference type="HAMAP" id="MF_02003">
    <property type="entry name" value="Ile_tRNA_synth_type2"/>
    <property type="match status" value="1"/>
</dbReference>
<dbReference type="PANTHER" id="PTHR42780">
    <property type="entry name" value="SOLEUCYL-TRNA SYNTHETASE"/>
    <property type="match status" value="1"/>
</dbReference>
<dbReference type="Gene3D" id="1.10.730.10">
    <property type="entry name" value="Isoleucyl-tRNA Synthetase, Domain 1"/>
    <property type="match status" value="1"/>
</dbReference>
<comment type="similarity">
    <text evidence="10">Belongs to the class-I aminoacyl-tRNA synthetase family. IleS type 2 subfamily.</text>
</comment>
<keyword evidence="8 10" id="KW-0030">Aminoacyl-tRNA synthetase</keyword>
<dbReference type="CDD" id="cd00818">
    <property type="entry name" value="IleRS_core"/>
    <property type="match status" value="1"/>
</dbReference>
<dbReference type="GO" id="GO:0002161">
    <property type="term" value="F:aminoacyl-tRNA deacylase activity"/>
    <property type="evidence" value="ECO:0007669"/>
    <property type="project" value="InterPro"/>
</dbReference>
<dbReference type="Gene3D" id="3.40.50.620">
    <property type="entry name" value="HUPs"/>
    <property type="match status" value="2"/>
</dbReference>
<evidence type="ECO:0000259" key="13">
    <source>
        <dbReference type="Pfam" id="PF08264"/>
    </source>
</evidence>
<feature type="region of interest" description="Disordered" evidence="11">
    <location>
        <begin position="1"/>
        <end position="68"/>
    </location>
</feature>
<comment type="caution">
    <text evidence="14">The sequence shown here is derived from an EMBL/GenBank/DDBJ whole genome shotgun (WGS) entry which is preliminary data.</text>
</comment>
<dbReference type="Pfam" id="PF08264">
    <property type="entry name" value="Anticodon_1"/>
    <property type="match status" value="1"/>
</dbReference>
<dbReference type="PRINTS" id="PR00984">
    <property type="entry name" value="TRNASYNTHILE"/>
</dbReference>
<evidence type="ECO:0000313" key="14">
    <source>
        <dbReference type="EMBL" id="GAD51999.1"/>
    </source>
</evidence>
<keyword evidence="1 10" id="KW-0963">Cytoplasm</keyword>
<keyword evidence="4 10" id="KW-0547">Nucleotide-binding</keyword>
<dbReference type="InterPro" id="IPR009080">
    <property type="entry name" value="tRNAsynth_Ia_anticodon-bd"/>
</dbReference>
<gene>
    <name evidence="10" type="primary">ileS</name>
    <name evidence="14" type="ORF">MBEHAL_0759</name>
</gene>
<dbReference type="InterPro" id="IPR002300">
    <property type="entry name" value="aa-tRNA-synth_Ia"/>
</dbReference>
<evidence type="ECO:0000256" key="7">
    <source>
        <dbReference type="ARBA" id="ARBA00022917"/>
    </source>
</evidence>
<dbReference type="InterPro" id="IPR023586">
    <property type="entry name" value="Ile-tRNA-ligase_type2"/>
</dbReference>
<keyword evidence="6 10" id="KW-0067">ATP-binding</keyword>
<comment type="function">
    <text evidence="10">Catalyzes the attachment of isoleucine to tRNA(Ile). As IleRS can inadvertently accommodate and process structurally similar amino acids such as valine, to avoid such errors it has two additional distinct tRNA(Ile)-dependent editing activities. One activity is designated as 'pretransfer' editing and involves the hydrolysis of activated Val-AMP. The other activity is designated 'posttransfer' editing and involves deacylation of mischarged Val-tRNA(Ile).</text>
</comment>
<sequence>MQSSLIRGGSARRSLTHSVSESDAGERERRTSPGVPDSPTMTAPRGRGRGTDSHFTEESEGWGMDRFAEPPEQYDPEAVRDRVFDHWDEVDAYERTKAHREDGEDFFFVDGPPYTSGAAHMGTTWNKSLKDAYIRYYRMNGYDVTDRPGYDMHGLPIETKVEEKLDFDSKQDIEEFGVEAFIEECKRFADEQLEGLQSDFQSFGVWMDWDEPYKTVDPTYMEAAWWGFNRAAERGLVEQGKRSISQCPRCETAIANNEVEYEDVEDPTVHVKFPLEEREGSLVIYTTTPWTIPANEFVAVGEDITYQQVRAVKTDSGAAMGEGGEVVAEDVLYVAEACVEDVLKEGRYDDYEIVDSFPGSHMLGWEYEHPLAEEVPDRPDARGVGEVYHADYVEAADTGLVHSAPGHGDVDFERGEELGLPVFCPVGGDGVYTAEAGKYAGEFVKDADEAITQDLARKGHLLASGTITHSYGHCWRCDTPILQIATDQWFITITDVKDELIENMEDSEWHPQWARDNRFRDFIESAPDWNVSRQRYWGIPVPIWVEEGTKGARPDERVVIGTREELVERADQDLDPEMDIHKPAVDDVTITEDGVTYERVPDVFDVWLDSSVASWGTVNYPEVEDDFEDLWPADLIMEAHDQTRGWFWSQLGMGTAAMGEVPYDEVLMHGFANDEDGRKMSKSVGNVVQPHEAIERHGADAMRMFLLGQDPQGEDMRFSWDEMGNMGRDLNVLWNVFRFPLPYMRADDFDPAAQSVDDLDLAVEDEWLLSTLQTLKHDTNEYWEAREQHRALQALREFVVEDLSRYYVQLIRERVWTEQIGENKTAAYATLHRVLREVVALLAPYAPFVTEEMYGYLTGDDGHPTVHMCDWPAVEERFHQPALEDAIDTARSLEEAGNHARQQAGRKLRWPVARVVVSPDDERVAEQVDDYRGLLADRLNARRIDVLDPDETFGDVEYSAEADMSVLGPAFGGDAGEVMEALNAARVDDDDLDLLEDAVRDALDREVQLTPEMVAFREETPDDVAAAAFEGGTVYVDTELNDDLEGEGYAREIVRRAQELRKDLDLDMEAEVRLDVVVFDDRVAKLVSEREDLIGEEVRVRDFAEVDAADANTAVAEYDDVEGVRMRLGVQKV</sequence>
<evidence type="ECO:0000259" key="12">
    <source>
        <dbReference type="Pfam" id="PF00133"/>
    </source>
</evidence>
<evidence type="ECO:0000313" key="15">
    <source>
        <dbReference type="Proteomes" id="UP000016986"/>
    </source>
</evidence>
<evidence type="ECO:0000256" key="11">
    <source>
        <dbReference type="SAM" id="MobiDB-lite"/>
    </source>
</evidence>
<keyword evidence="7 10" id="KW-0648">Protein biosynthesis</keyword>
<evidence type="ECO:0000256" key="2">
    <source>
        <dbReference type="ARBA" id="ARBA00022598"/>
    </source>
</evidence>